<keyword evidence="3 6" id="KW-0663">Pyridoxal phosphate</keyword>
<reference evidence="10" key="1">
    <citation type="submission" date="2016-10" db="EMBL/GenBank/DDBJ databases">
        <authorList>
            <person name="Varghese N."/>
            <person name="Submissions S."/>
        </authorList>
    </citation>
    <scope>NUCLEOTIDE SEQUENCE [LARGE SCALE GENOMIC DNA]</scope>
    <source>
        <strain evidence="10">CGMCC 4.3525</strain>
    </source>
</reference>
<dbReference type="InterPro" id="IPR050147">
    <property type="entry name" value="Ser/Thr_Dehydratase"/>
</dbReference>
<gene>
    <name evidence="9" type="ORF">SAMN05216188_13715</name>
</gene>
<dbReference type="InterPro" id="IPR004450">
    <property type="entry name" value="Thr_synthase-like"/>
</dbReference>
<comment type="similarity">
    <text evidence="2">Belongs to the threonine synthase family.</text>
</comment>
<dbReference type="GO" id="GO:0004795">
    <property type="term" value="F:threonine synthase activity"/>
    <property type="evidence" value="ECO:0007669"/>
    <property type="project" value="UniProtKB-UniRule"/>
</dbReference>
<organism evidence="9 10">
    <name type="scientific">Lentzea xinjiangensis</name>
    <dbReference type="NCBI Taxonomy" id="402600"/>
    <lineage>
        <taxon>Bacteria</taxon>
        <taxon>Bacillati</taxon>
        <taxon>Actinomycetota</taxon>
        <taxon>Actinomycetes</taxon>
        <taxon>Pseudonocardiales</taxon>
        <taxon>Pseudonocardiaceae</taxon>
        <taxon>Lentzea</taxon>
    </lineage>
</organism>
<evidence type="ECO:0000256" key="4">
    <source>
        <dbReference type="ARBA" id="ARBA00023239"/>
    </source>
</evidence>
<evidence type="ECO:0000313" key="9">
    <source>
        <dbReference type="EMBL" id="SES35030.1"/>
    </source>
</evidence>
<evidence type="ECO:0000259" key="8">
    <source>
        <dbReference type="Pfam" id="PF00291"/>
    </source>
</evidence>
<keyword evidence="4" id="KW-0456">Lyase</keyword>
<keyword evidence="10" id="KW-1185">Reference proteome</keyword>
<dbReference type="Pfam" id="PF00291">
    <property type="entry name" value="PALP"/>
    <property type="match status" value="1"/>
</dbReference>
<evidence type="ECO:0000256" key="5">
    <source>
        <dbReference type="NCBIfam" id="TIGR00260"/>
    </source>
</evidence>
<dbReference type="InterPro" id="IPR001926">
    <property type="entry name" value="TrpB-like_PALP"/>
</dbReference>
<proteinExistence type="inferred from homology"/>
<accession>A0A1H9WMA6</accession>
<evidence type="ECO:0000256" key="7">
    <source>
        <dbReference type="SAM" id="MobiDB-lite"/>
    </source>
</evidence>
<dbReference type="GO" id="GO:0009088">
    <property type="term" value="P:threonine biosynthetic process"/>
    <property type="evidence" value="ECO:0007669"/>
    <property type="project" value="UniProtKB-UniRule"/>
</dbReference>
<evidence type="ECO:0000256" key="6">
    <source>
        <dbReference type="PIRSR" id="PIRSR604450-51"/>
    </source>
</evidence>
<dbReference type="SUPFAM" id="SSF53686">
    <property type="entry name" value="Tryptophan synthase beta subunit-like PLP-dependent enzymes"/>
    <property type="match status" value="1"/>
</dbReference>
<feature type="region of interest" description="Disordered" evidence="7">
    <location>
        <begin position="419"/>
        <end position="438"/>
    </location>
</feature>
<dbReference type="GO" id="GO:0004794">
    <property type="term" value="F:threonine deaminase activity"/>
    <property type="evidence" value="ECO:0007669"/>
    <property type="project" value="TreeGrafter"/>
</dbReference>
<dbReference type="Proteomes" id="UP000199352">
    <property type="component" value="Unassembled WGS sequence"/>
</dbReference>
<dbReference type="STRING" id="402600.SAMN05216188_13715"/>
<feature type="modified residue" description="N6-(pyridoxal phosphate)lysine" evidence="6">
    <location>
        <position position="116"/>
    </location>
</feature>
<protein>
    <recommendedName>
        <fullName evidence="5">Threonine synthase</fullName>
        <ecNumber evidence="5">4.2.3.1</ecNumber>
    </recommendedName>
</protein>
<evidence type="ECO:0000313" key="10">
    <source>
        <dbReference type="Proteomes" id="UP000199352"/>
    </source>
</evidence>
<dbReference type="EC" id="4.2.3.1" evidence="5"/>
<evidence type="ECO:0000256" key="3">
    <source>
        <dbReference type="ARBA" id="ARBA00022898"/>
    </source>
</evidence>
<evidence type="ECO:0000256" key="2">
    <source>
        <dbReference type="ARBA" id="ARBA00005517"/>
    </source>
</evidence>
<dbReference type="InterPro" id="IPR036052">
    <property type="entry name" value="TrpB-like_PALP_sf"/>
</dbReference>
<dbReference type="GO" id="GO:0009097">
    <property type="term" value="P:isoleucine biosynthetic process"/>
    <property type="evidence" value="ECO:0007669"/>
    <property type="project" value="TreeGrafter"/>
</dbReference>
<sequence>MPDHLMPGFVWSCARCAATFPPGGVTYTCPRCGDGRLGMALSPASAASARVRTDVPTMWRYADLLPLADSPEVRRVATALPVGWTPLHAVPRLGAETGVADLWLKNDAANPTGALKDRASSLVVAAALVRGEQVVATASSGNAAASLAGVAAATGITCVTFVPTGTPPAKIAQLSVLGARVVVVSGSYEDAVALCWSACVEWGWYCRSTGVNPFTAEGKKTVALEICEQLGWSVPDAVVVPVGDGNIITGVHRGFADALAAGWISRLPRLIGVQAAGASVLAEAWRTGEDAPVVVPGRGAGTIADGIAVADPQDALRALAAVRTTGGTMTTVTEEEILVAVHRTSATTGVFPEPSSATAVAALPALLADGHLAAGERVVLINTGSGLKAVDRVAGAGTPVLRCAPSLRELSSVLGVGVRSPLPGNEQGSGLLPGSRTG</sequence>
<feature type="domain" description="Tryptophan synthase beta chain-like PALP" evidence="8">
    <location>
        <begin position="80"/>
        <end position="384"/>
    </location>
</feature>
<dbReference type="Gene3D" id="3.40.50.1100">
    <property type="match status" value="2"/>
</dbReference>
<dbReference type="RefSeq" id="WP_089962090.1">
    <property type="nucleotide sequence ID" value="NZ_FOFR01000037.1"/>
</dbReference>
<dbReference type="NCBIfam" id="TIGR00260">
    <property type="entry name" value="thrC"/>
    <property type="match status" value="1"/>
</dbReference>
<name>A0A1H9WMA6_9PSEU</name>
<dbReference type="EMBL" id="FOFR01000037">
    <property type="protein sequence ID" value="SES35030.1"/>
    <property type="molecule type" value="Genomic_DNA"/>
</dbReference>
<dbReference type="GO" id="GO:0003941">
    <property type="term" value="F:L-serine ammonia-lyase activity"/>
    <property type="evidence" value="ECO:0007669"/>
    <property type="project" value="TreeGrafter"/>
</dbReference>
<evidence type="ECO:0000256" key="1">
    <source>
        <dbReference type="ARBA" id="ARBA00001933"/>
    </source>
</evidence>
<dbReference type="GO" id="GO:0006565">
    <property type="term" value="P:L-serine catabolic process"/>
    <property type="evidence" value="ECO:0007669"/>
    <property type="project" value="TreeGrafter"/>
</dbReference>
<dbReference type="OrthoDB" id="9778118at2"/>
<dbReference type="PANTHER" id="PTHR48078">
    <property type="entry name" value="THREONINE DEHYDRATASE, MITOCHONDRIAL-RELATED"/>
    <property type="match status" value="1"/>
</dbReference>
<dbReference type="PANTHER" id="PTHR48078:SF6">
    <property type="entry name" value="L-THREONINE DEHYDRATASE CATABOLIC TDCB"/>
    <property type="match status" value="1"/>
</dbReference>
<comment type="cofactor">
    <cofactor evidence="1 6">
        <name>pyridoxal 5'-phosphate</name>
        <dbReference type="ChEBI" id="CHEBI:597326"/>
    </cofactor>
</comment>
<dbReference type="GO" id="GO:0006567">
    <property type="term" value="P:L-threonine catabolic process"/>
    <property type="evidence" value="ECO:0007669"/>
    <property type="project" value="TreeGrafter"/>
</dbReference>
<dbReference type="AlphaFoldDB" id="A0A1H9WMA6"/>